<name>A0A6B0V6U5_IXORI</name>
<proteinExistence type="predicted"/>
<dbReference type="AlphaFoldDB" id="A0A6B0V6U5"/>
<sequence length="265" mass="27082">MGRNASFSAGGASALDLGLAGFLLWFVLAAFFPGTSPPLTSAVPKLSRPSSRSWISSRSTMGSAASSSIVGIGAVGIIVCASPSSESSSESRSDFSHSSSSFSSSSSFRQSLAYISRYLSALVLSSKVWCLSLKSLAASFPTSISTVSSVTHCRSIFSASSAADGALPSDREGGSDAWRFSLSSMLSQDLWLEAGDLRMLRLGAVGASPGCRDAAVGGSSSAGCSGLLNCAFCSCLSLTSGESALLPRLMLSMSCANFFRASAET</sequence>
<organism evidence="1">
    <name type="scientific">Ixodes ricinus</name>
    <name type="common">Common tick</name>
    <name type="synonym">Acarus ricinus</name>
    <dbReference type="NCBI Taxonomy" id="34613"/>
    <lineage>
        <taxon>Eukaryota</taxon>
        <taxon>Metazoa</taxon>
        <taxon>Ecdysozoa</taxon>
        <taxon>Arthropoda</taxon>
        <taxon>Chelicerata</taxon>
        <taxon>Arachnida</taxon>
        <taxon>Acari</taxon>
        <taxon>Parasitiformes</taxon>
        <taxon>Ixodida</taxon>
        <taxon>Ixodoidea</taxon>
        <taxon>Ixodidae</taxon>
        <taxon>Ixodinae</taxon>
        <taxon>Ixodes</taxon>
    </lineage>
</organism>
<protein>
    <submittedName>
        <fullName evidence="1">Putative secreted protein</fullName>
    </submittedName>
</protein>
<accession>A0A6B0V6U5</accession>
<reference evidence="1" key="1">
    <citation type="submission" date="2019-12" db="EMBL/GenBank/DDBJ databases">
        <title>An insight into the sialome of adult female Ixodes ricinus ticks feeding for 6 days.</title>
        <authorList>
            <person name="Perner J."/>
            <person name="Ribeiro J.M.C."/>
        </authorList>
    </citation>
    <scope>NUCLEOTIDE SEQUENCE</scope>
    <source>
        <strain evidence="1">Semi-engorged</strain>
        <tissue evidence="1">Salivary glands</tissue>
    </source>
</reference>
<evidence type="ECO:0000313" key="1">
    <source>
        <dbReference type="EMBL" id="MXU97401.1"/>
    </source>
</evidence>
<dbReference type="EMBL" id="GIFC01015318">
    <property type="protein sequence ID" value="MXU97401.1"/>
    <property type="molecule type" value="Transcribed_RNA"/>
</dbReference>